<keyword evidence="1" id="KW-1133">Transmembrane helix</keyword>
<name>A0AAJ2YY34_WEICO</name>
<keyword evidence="1" id="KW-0812">Transmembrane</keyword>
<comment type="caution">
    <text evidence="2">The sequence shown here is derived from an EMBL/GenBank/DDBJ whole genome shotgun (WGS) entry which is preliminary data.</text>
</comment>
<dbReference type="EMBL" id="JAAAMQ010000008">
    <property type="protein sequence ID" value="NBA11547.1"/>
    <property type="molecule type" value="Genomic_DNA"/>
</dbReference>
<evidence type="ECO:0000313" key="3">
    <source>
        <dbReference type="Proteomes" id="UP000719917"/>
    </source>
</evidence>
<reference evidence="2" key="1">
    <citation type="submission" date="2020-01" db="EMBL/GenBank/DDBJ databases">
        <title>First Reported Case and Whole Genome of Weissella confusa in an Equid.</title>
        <authorList>
            <person name="Little S.V."/>
            <person name="Lawhon S.D."/>
        </authorList>
    </citation>
    <scope>NUCLEOTIDE SEQUENCE</scope>
    <source>
        <strain evidence="2">718955</strain>
    </source>
</reference>
<sequence length="61" mass="6808">MSKKQTLTVVLTVIIVSAIMEFLIPWSTITDNHIVISIIKMLIIAITIVLVTIDRRVTNSS</sequence>
<organism evidence="2 3">
    <name type="scientific">Weissella confusa</name>
    <name type="common">Lactobacillus confusus</name>
    <dbReference type="NCBI Taxonomy" id="1583"/>
    <lineage>
        <taxon>Bacteria</taxon>
        <taxon>Bacillati</taxon>
        <taxon>Bacillota</taxon>
        <taxon>Bacilli</taxon>
        <taxon>Lactobacillales</taxon>
        <taxon>Lactobacillaceae</taxon>
        <taxon>Weissella</taxon>
    </lineage>
</organism>
<keyword evidence="1" id="KW-0472">Membrane</keyword>
<gene>
    <name evidence="2" type="ORF">GTU77_04880</name>
</gene>
<accession>A0AAJ2YY34</accession>
<dbReference type="AlphaFoldDB" id="A0AAJ2YY34"/>
<dbReference type="Proteomes" id="UP000719917">
    <property type="component" value="Unassembled WGS sequence"/>
</dbReference>
<proteinExistence type="predicted"/>
<evidence type="ECO:0000256" key="1">
    <source>
        <dbReference type="SAM" id="Phobius"/>
    </source>
</evidence>
<evidence type="ECO:0000313" key="2">
    <source>
        <dbReference type="EMBL" id="NBA11547.1"/>
    </source>
</evidence>
<feature type="transmembrane region" description="Helical" evidence="1">
    <location>
        <begin position="34"/>
        <end position="53"/>
    </location>
</feature>
<feature type="transmembrane region" description="Helical" evidence="1">
    <location>
        <begin position="7"/>
        <end position="28"/>
    </location>
</feature>
<protein>
    <submittedName>
        <fullName evidence="2">Uncharacterized protein</fullName>
    </submittedName>
</protein>
<dbReference type="RefSeq" id="WP_161690788.1">
    <property type="nucleotide sequence ID" value="NZ_JAAAMQ010000008.1"/>
</dbReference>